<dbReference type="AlphaFoldDB" id="A0A562V541"/>
<dbReference type="PROSITE" id="PS51257">
    <property type="entry name" value="PROKAR_LIPOPROTEIN"/>
    <property type="match status" value="1"/>
</dbReference>
<dbReference type="Proteomes" id="UP000321617">
    <property type="component" value="Unassembled WGS sequence"/>
</dbReference>
<evidence type="ECO:0000313" key="2">
    <source>
        <dbReference type="EMBL" id="TWJ12938.1"/>
    </source>
</evidence>
<keyword evidence="3" id="KW-1185">Reference proteome</keyword>
<feature type="transmembrane region" description="Helical" evidence="1">
    <location>
        <begin position="63"/>
        <end position="81"/>
    </location>
</feature>
<feature type="transmembrane region" description="Helical" evidence="1">
    <location>
        <begin position="149"/>
        <end position="168"/>
    </location>
</feature>
<dbReference type="EMBL" id="VLLL01000006">
    <property type="protein sequence ID" value="TWJ12938.1"/>
    <property type="molecule type" value="Genomic_DNA"/>
</dbReference>
<accession>A0A562V541</accession>
<sequence length="257" mass="27159">MRQYTSAVAGEWHKLAGLRSTWWALTAIVVVACGLAGLFGALFEGYPQTAEDARAFDPMFPTGLALSNALLAVVAFAVLAMGGERSGRSLQTSLLAVPRRGVLYLAKLTVTMLLVLAVCAVTVPVSFLLSQRTLGDLGVGFDAPGAVEMVAGSTLYLLLMAVFAFGLTGMLRRSALVLALLMPLLFLSSQGLGNIPAIKDVVQWFPDQGGQIILHVVPEDDSRFAKDYGAWTGLAVVAGWAALTCVGGWLVTRRSEG</sequence>
<protein>
    <recommendedName>
        <fullName evidence="4">ABC-2 type transport system permease protein</fullName>
    </recommendedName>
</protein>
<name>A0A562V541_9ACTN</name>
<keyword evidence="1" id="KW-0472">Membrane</keyword>
<dbReference type="OrthoDB" id="3297477at2"/>
<keyword evidence="1" id="KW-0812">Transmembrane</keyword>
<feature type="transmembrane region" description="Helical" evidence="1">
    <location>
        <begin position="21"/>
        <end position="43"/>
    </location>
</feature>
<comment type="caution">
    <text evidence="2">The sequence shown here is derived from an EMBL/GenBank/DDBJ whole genome shotgun (WGS) entry which is preliminary data.</text>
</comment>
<feature type="transmembrane region" description="Helical" evidence="1">
    <location>
        <begin position="175"/>
        <end position="198"/>
    </location>
</feature>
<evidence type="ECO:0000256" key="1">
    <source>
        <dbReference type="SAM" id="Phobius"/>
    </source>
</evidence>
<dbReference type="RefSeq" id="WP_147140436.1">
    <property type="nucleotide sequence ID" value="NZ_BAABIJ010000002.1"/>
</dbReference>
<reference evidence="2 3" key="1">
    <citation type="journal article" date="2013" name="Stand. Genomic Sci.">
        <title>Genomic Encyclopedia of Type Strains, Phase I: The one thousand microbial genomes (KMG-I) project.</title>
        <authorList>
            <person name="Kyrpides N.C."/>
            <person name="Woyke T."/>
            <person name="Eisen J.A."/>
            <person name="Garrity G."/>
            <person name="Lilburn T.G."/>
            <person name="Beck B.J."/>
            <person name="Whitman W.B."/>
            <person name="Hugenholtz P."/>
            <person name="Klenk H.P."/>
        </authorList>
    </citation>
    <scope>NUCLEOTIDE SEQUENCE [LARGE SCALE GENOMIC DNA]</scope>
    <source>
        <strain evidence="2 3">DSM 45044</strain>
    </source>
</reference>
<feature type="transmembrane region" description="Helical" evidence="1">
    <location>
        <begin position="102"/>
        <end position="129"/>
    </location>
</feature>
<organism evidence="2 3">
    <name type="scientific">Stackebrandtia albiflava</name>
    <dbReference type="NCBI Taxonomy" id="406432"/>
    <lineage>
        <taxon>Bacteria</taxon>
        <taxon>Bacillati</taxon>
        <taxon>Actinomycetota</taxon>
        <taxon>Actinomycetes</taxon>
        <taxon>Glycomycetales</taxon>
        <taxon>Glycomycetaceae</taxon>
        <taxon>Stackebrandtia</taxon>
    </lineage>
</organism>
<proteinExistence type="predicted"/>
<gene>
    <name evidence="2" type="ORF">LX16_3705</name>
</gene>
<evidence type="ECO:0008006" key="4">
    <source>
        <dbReference type="Google" id="ProtNLM"/>
    </source>
</evidence>
<evidence type="ECO:0000313" key="3">
    <source>
        <dbReference type="Proteomes" id="UP000321617"/>
    </source>
</evidence>
<keyword evidence="1" id="KW-1133">Transmembrane helix</keyword>
<feature type="transmembrane region" description="Helical" evidence="1">
    <location>
        <begin position="228"/>
        <end position="251"/>
    </location>
</feature>